<dbReference type="PANTHER" id="PTHR21321:SF4">
    <property type="entry name" value="EXOSOME COMPLEX COMPONENT RRP4"/>
    <property type="match status" value="1"/>
</dbReference>
<evidence type="ECO:0000313" key="11">
    <source>
        <dbReference type="Proteomes" id="UP000320333"/>
    </source>
</evidence>
<dbReference type="PANTHER" id="PTHR21321">
    <property type="entry name" value="PNAS-3 RELATED"/>
    <property type="match status" value="1"/>
</dbReference>
<evidence type="ECO:0000256" key="4">
    <source>
        <dbReference type="ARBA" id="ARBA00022835"/>
    </source>
</evidence>
<gene>
    <name evidence="10" type="ORF">CcCBS67573_g05914</name>
</gene>
<evidence type="ECO:0000256" key="6">
    <source>
        <dbReference type="ARBA" id="ARBA00023242"/>
    </source>
</evidence>
<dbReference type="GO" id="GO:0034475">
    <property type="term" value="P:U4 snRNA 3'-end processing"/>
    <property type="evidence" value="ECO:0007669"/>
    <property type="project" value="TreeGrafter"/>
</dbReference>
<dbReference type="Proteomes" id="UP000320333">
    <property type="component" value="Unassembled WGS sequence"/>
</dbReference>
<evidence type="ECO:0000256" key="2">
    <source>
        <dbReference type="ARBA" id="ARBA00009155"/>
    </source>
</evidence>
<evidence type="ECO:0000259" key="7">
    <source>
        <dbReference type="Pfam" id="PF14382"/>
    </source>
</evidence>
<name>A0A507F8N3_9FUNG</name>
<dbReference type="InterPro" id="IPR048565">
    <property type="entry name" value="S1_RRP4"/>
</dbReference>
<dbReference type="InterPro" id="IPR026699">
    <property type="entry name" value="Exosome_RNA_bind1/RRP40/RRP4"/>
</dbReference>
<dbReference type="InterPro" id="IPR036612">
    <property type="entry name" value="KH_dom_type_1_sf"/>
</dbReference>
<dbReference type="Pfam" id="PF15985">
    <property type="entry name" value="KH_6"/>
    <property type="match status" value="1"/>
</dbReference>
<dbReference type="GO" id="GO:0071051">
    <property type="term" value="P:poly(A)-dependent snoRNA 3'-end processing"/>
    <property type="evidence" value="ECO:0007669"/>
    <property type="project" value="TreeGrafter"/>
</dbReference>
<evidence type="ECO:0000259" key="8">
    <source>
        <dbReference type="Pfam" id="PF15985"/>
    </source>
</evidence>
<dbReference type="InterPro" id="IPR012340">
    <property type="entry name" value="NA-bd_OB-fold"/>
</dbReference>
<comment type="caution">
    <text evidence="10">The sequence shown here is derived from an EMBL/GenBank/DDBJ whole genome shotgun (WGS) entry which is preliminary data.</text>
</comment>
<keyword evidence="5" id="KW-0694">RNA-binding</keyword>
<dbReference type="GO" id="GO:0071038">
    <property type="term" value="P:TRAMP-dependent tRNA surveillance pathway"/>
    <property type="evidence" value="ECO:0007669"/>
    <property type="project" value="TreeGrafter"/>
</dbReference>
<dbReference type="Gene3D" id="2.40.50.100">
    <property type="match status" value="1"/>
</dbReference>
<dbReference type="STRING" id="246404.A0A507F8N3"/>
<feature type="domain" description="RRP4 S1" evidence="9">
    <location>
        <begin position="64"/>
        <end position="135"/>
    </location>
</feature>
<dbReference type="SUPFAM" id="SSF54791">
    <property type="entry name" value="Eukaryotic type KH-domain (KH-domain type I)"/>
    <property type="match status" value="1"/>
</dbReference>
<dbReference type="CDD" id="cd22525">
    <property type="entry name" value="KH-I_Rrp4_eukar"/>
    <property type="match status" value="1"/>
</dbReference>
<comment type="subcellular location">
    <subcellularLocation>
        <location evidence="1">Nucleus</location>
    </subcellularLocation>
</comment>
<dbReference type="SUPFAM" id="SSF50249">
    <property type="entry name" value="Nucleic acid-binding proteins"/>
    <property type="match status" value="1"/>
</dbReference>
<dbReference type="GO" id="GO:0000467">
    <property type="term" value="P:exonucleolytic trimming to generate mature 3'-end of 5.8S rRNA from tricistronic rRNA transcript (SSU-rRNA, 5.8S rRNA, LSU-rRNA)"/>
    <property type="evidence" value="ECO:0007669"/>
    <property type="project" value="TreeGrafter"/>
</dbReference>
<dbReference type="GO" id="GO:0071035">
    <property type="term" value="P:nuclear polyadenylation-dependent rRNA catabolic process"/>
    <property type="evidence" value="ECO:0007669"/>
    <property type="project" value="TreeGrafter"/>
</dbReference>
<proteinExistence type="inferred from homology"/>
<accession>A0A507F8N3</accession>
<dbReference type="InterPro" id="IPR025721">
    <property type="entry name" value="Exosome_cplx_N_dom"/>
</dbReference>
<dbReference type="AlphaFoldDB" id="A0A507F8N3"/>
<dbReference type="EMBL" id="QEAP01000231">
    <property type="protein sequence ID" value="TPX72075.1"/>
    <property type="molecule type" value="Genomic_DNA"/>
</dbReference>
<feature type="domain" description="K Homology" evidence="8">
    <location>
        <begin position="158"/>
        <end position="203"/>
    </location>
</feature>
<dbReference type="Gene3D" id="2.40.50.140">
    <property type="entry name" value="Nucleic acid-binding proteins"/>
    <property type="match status" value="1"/>
</dbReference>
<dbReference type="Pfam" id="PF21266">
    <property type="entry name" value="S1_RRP4"/>
    <property type="match status" value="1"/>
</dbReference>
<dbReference type="GO" id="GO:0071034">
    <property type="term" value="P:CUT catabolic process"/>
    <property type="evidence" value="ECO:0007669"/>
    <property type="project" value="TreeGrafter"/>
</dbReference>
<sequence>MDTEMGEAEHAMLHFVTPGETVTADTVFMRGHGTYNDGEELVATVAGVVERINKLISVKPLRARFSGEIGDVVVGRISEVTQKRWRVNMGARQDAALLLAAVNLPGGELRRRSESDELQMRQLLSEGDMISAEIQGFFQDGSASLHTRSLKYGKLRSGSLVTVPSSLVKRSKAHFLHYTLSPGLHVDVILGMNGFVWVSKGSKDANKKGDVPNSTQEDADALYANVNEPITNEERMAIARVSNCILAIAKESELITEAFILLVHEASLRIDCKDIVANSKQIIDAAKMSY</sequence>
<reference evidence="10 11" key="1">
    <citation type="journal article" date="2019" name="Sci. Rep.">
        <title>Comparative genomics of chytrid fungi reveal insights into the obligate biotrophic and pathogenic lifestyle of Synchytrium endobioticum.</title>
        <authorList>
            <person name="van de Vossenberg B.T.L.H."/>
            <person name="Warris S."/>
            <person name="Nguyen H.D.T."/>
            <person name="van Gent-Pelzer M.P.E."/>
            <person name="Joly D.L."/>
            <person name="van de Geest H.C."/>
            <person name="Bonants P.J.M."/>
            <person name="Smith D.S."/>
            <person name="Levesque C.A."/>
            <person name="van der Lee T.A.J."/>
        </authorList>
    </citation>
    <scope>NUCLEOTIDE SEQUENCE [LARGE SCALE GENOMIC DNA]</scope>
    <source>
        <strain evidence="10 11">CBS 675.73</strain>
    </source>
</reference>
<dbReference type="SUPFAM" id="SSF110324">
    <property type="entry name" value="Ribosomal L27 protein-like"/>
    <property type="match status" value="1"/>
</dbReference>
<dbReference type="Pfam" id="PF14382">
    <property type="entry name" value="ECR1_N"/>
    <property type="match status" value="1"/>
</dbReference>
<dbReference type="InterPro" id="IPR004088">
    <property type="entry name" value="KH_dom_type_1"/>
</dbReference>
<evidence type="ECO:0000256" key="5">
    <source>
        <dbReference type="ARBA" id="ARBA00022884"/>
    </source>
</evidence>
<keyword evidence="4" id="KW-0271">Exosome</keyword>
<evidence type="ECO:0000256" key="3">
    <source>
        <dbReference type="ARBA" id="ARBA00022552"/>
    </source>
</evidence>
<evidence type="ECO:0000259" key="9">
    <source>
        <dbReference type="Pfam" id="PF21266"/>
    </source>
</evidence>
<dbReference type="GO" id="GO:0071028">
    <property type="term" value="P:nuclear mRNA surveillance"/>
    <property type="evidence" value="ECO:0007669"/>
    <property type="project" value="UniProtKB-ARBA"/>
</dbReference>
<evidence type="ECO:0000256" key="1">
    <source>
        <dbReference type="ARBA" id="ARBA00004123"/>
    </source>
</evidence>
<evidence type="ECO:0000313" key="10">
    <source>
        <dbReference type="EMBL" id="TPX72075.1"/>
    </source>
</evidence>
<dbReference type="GO" id="GO:0000176">
    <property type="term" value="C:nuclear exosome (RNase complex)"/>
    <property type="evidence" value="ECO:0007669"/>
    <property type="project" value="UniProtKB-ARBA"/>
</dbReference>
<organism evidence="10 11">
    <name type="scientific">Chytriomyces confervae</name>
    <dbReference type="NCBI Taxonomy" id="246404"/>
    <lineage>
        <taxon>Eukaryota</taxon>
        <taxon>Fungi</taxon>
        <taxon>Fungi incertae sedis</taxon>
        <taxon>Chytridiomycota</taxon>
        <taxon>Chytridiomycota incertae sedis</taxon>
        <taxon>Chytridiomycetes</taxon>
        <taxon>Chytridiales</taxon>
        <taxon>Chytriomycetaceae</taxon>
        <taxon>Chytriomyces</taxon>
    </lineage>
</organism>
<keyword evidence="11" id="KW-1185">Reference proteome</keyword>
<dbReference type="GO" id="GO:0000177">
    <property type="term" value="C:cytoplasmic exosome (RNase complex)"/>
    <property type="evidence" value="ECO:0007669"/>
    <property type="project" value="TreeGrafter"/>
</dbReference>
<keyword evidence="3" id="KW-0698">rRNA processing</keyword>
<dbReference type="FunFam" id="2.40.50.140:FF:000038">
    <property type="entry name" value="Exosome complex component RRP4"/>
    <property type="match status" value="1"/>
</dbReference>
<dbReference type="OrthoDB" id="1650at2759"/>
<comment type="similarity">
    <text evidence="2">Belongs to the RRP4 family.</text>
</comment>
<protein>
    <submittedName>
        <fullName evidence="10">Uncharacterized protein</fullName>
    </submittedName>
</protein>
<dbReference type="GO" id="GO:0003723">
    <property type="term" value="F:RNA binding"/>
    <property type="evidence" value="ECO:0007669"/>
    <property type="project" value="UniProtKB-KW"/>
</dbReference>
<feature type="domain" description="Exosome complex component N-terminal" evidence="7">
    <location>
        <begin position="15"/>
        <end position="51"/>
    </location>
</feature>
<keyword evidence="6" id="KW-0539">Nucleus</keyword>
<dbReference type="CDD" id="cd05789">
    <property type="entry name" value="S1_Rrp4"/>
    <property type="match status" value="1"/>
</dbReference>